<dbReference type="SMART" id="SM00360">
    <property type="entry name" value="RRM"/>
    <property type="match status" value="1"/>
</dbReference>
<dbReference type="InterPro" id="IPR031961">
    <property type="entry name" value="DUF4780"/>
</dbReference>
<feature type="compositionally biased region" description="Basic and acidic residues" evidence="4">
    <location>
        <begin position="1235"/>
        <end position="1249"/>
    </location>
</feature>
<evidence type="ECO:0000256" key="3">
    <source>
        <dbReference type="PROSITE-ProRule" id="PRU00176"/>
    </source>
</evidence>
<sequence length="1440" mass="165246">MTSRGRNYQNNEWDSTRDDFNSSLYDNQYQSDDIGGDGNLDHCRLYIKNIPKGLNDEGLRALFAKFGTLVEVYLSKDPQKSYALVRYETAGEAKLAMMKMNRTEPLKLFISIAYKSNAKSKQNQNQNQSRGYPERSERNDRSGRERNDRSERNSVSISRDRDESGSVISHGKNSRMADDVPNGDNNMDDLLLEDDYGFSDILDPNLHLELESLKLEQLKVREEQLQVKQRVILLKQAERRPMTQMSNRCILPDGKIVVRNNADSTVATVKQVRFRDSRDADVSFSAGAGDSNETTICSCKVKTKRSWEHVRTDDGSSTPSTCVLCSEDRSENKHYRDKSVTSKVTDKKSEYSSKFVSSKTTDVRKKKSDCSKVTDTYSKRSDATSKKEVKRCGKCRSEVTCDLKYSDFYTDSDDEDETNRLIQLRNADYMDIVDEDLKLVIALAGYPKSKMRLRQMEQFQRGLTDVIDMQLKAGLLKRVPSFLDYYLNRGALVCICKDVDTRDWMVRISPGLQERMCTNLVLLKAKVKRLCLAVLKIPRSCWPATAQDAFKLLQYFNPMLKTSLWKIYAQKTVENVEFTSFLIDRVSGEIIRGPSFKNVIDYGQMEFELTGYTEIYYECLLSGMEEDLRSVASRVKLLDELKSAETTPRNASDVDVSVKEVGTVKEEEEEDDNTIAEEEATTIEPETEGTNDVQKELESGLQKDILKKLKDVKYISDRDEVLVWSDETNNYSNEIEAEKSENTGKEQDNLESNIASTSGVAVSDKTESFIESNDNLIARSSNLNIDSNRGIAYHRRTNYLHVEHELKVAITLEGYPQNKLEGTHIRRLKHLFKEYLHKDMKMQRFANLIIPKFQDIYLSNGAVIYICDSLETKDYLTEVLPKFINSTGLKLTFRDIKNLVRYTRIVMRLPKEHAHVESVEILLKLQSKYPGLKPDCWKYYSDVAGKQKRQFGVDPESLEVIKSPEFDPSYEGDKLTFRVIDRQKRDVSFDETHKEIDDVGAKKQRDVVLKQMYVPIDPEIMAAPLTRIRTNHYSDLIADDLKLYVGPSNYPESRIDETLFHSIKRTFENIILEAFEKSEIKEETMPKFHDMYLFDGVIFIICQAMEARSWIEQTISLVNSKLHIHLKSTEFRGAVGIISMVCKTDKDTDEVIALLQDQNPRLRTKYWRKISTVRTKTKLDVVLQIDKLSAQVITGQNFKKIIGNSAVQFKLGHLQSLLKPKSSLEELSKLHAKRIEQKASDKEASDKSKSKVSMQGPKEKSFDDVKCELKKDYPNLKLEQWSVIAQHDKTVHNVCDLEIDGDSASMIKKEEFELNMGDQKIFFYTGNKMDSDLDPVIIEPDSPKSVETELILPESQGYHKVIMKIPMNILPENKDDLNIIFDLLEDKNPGLNTELWQIFTDTIYPSNGKFTVYIDKQSVSVLQGKNFDPSIGGEKLKFFF</sequence>
<dbReference type="InterPro" id="IPR000504">
    <property type="entry name" value="RRM_dom"/>
</dbReference>
<evidence type="ECO:0000256" key="2">
    <source>
        <dbReference type="ARBA" id="ARBA00022884"/>
    </source>
</evidence>
<feature type="region of interest" description="Disordered" evidence="4">
    <location>
        <begin position="118"/>
        <end position="188"/>
    </location>
</feature>
<keyword evidence="2 3" id="KW-0694">RNA-binding</keyword>
<dbReference type="PROSITE" id="PS50102">
    <property type="entry name" value="RRM"/>
    <property type="match status" value="1"/>
</dbReference>
<name>A0A9J7ES45_SPOLT</name>
<dbReference type="Gene3D" id="3.30.70.330">
    <property type="match status" value="1"/>
</dbReference>
<dbReference type="CDD" id="cd00590">
    <property type="entry name" value="RRM_SF"/>
    <property type="match status" value="1"/>
</dbReference>
<dbReference type="RefSeq" id="XP_022833595.1">
    <property type="nucleotide sequence ID" value="XM_022977827.1"/>
</dbReference>
<reference evidence="7" key="1">
    <citation type="submission" date="2025-08" db="UniProtKB">
        <authorList>
            <consortium name="RefSeq"/>
        </authorList>
    </citation>
    <scope>IDENTIFICATION</scope>
    <source>
        <strain evidence="7">Ishihara</strain>
        <tissue evidence="7">Whole body</tissue>
    </source>
</reference>
<evidence type="ECO:0000256" key="1">
    <source>
        <dbReference type="ARBA" id="ARBA00022737"/>
    </source>
</evidence>
<protein>
    <submittedName>
        <fullName evidence="7">Uncharacterized protein LOC111361441 isoform X1</fullName>
    </submittedName>
</protein>
<evidence type="ECO:0000256" key="4">
    <source>
        <dbReference type="SAM" id="MobiDB-lite"/>
    </source>
</evidence>
<dbReference type="Proteomes" id="UP000301870">
    <property type="component" value="Chromosome 3"/>
</dbReference>
<keyword evidence="6" id="KW-1185">Reference proteome</keyword>
<dbReference type="GO" id="GO:0003723">
    <property type="term" value="F:RNA binding"/>
    <property type="evidence" value="ECO:0007669"/>
    <property type="project" value="UniProtKB-UniRule"/>
</dbReference>
<gene>
    <name evidence="7" type="primary">LOC111361441</name>
</gene>
<dbReference type="KEGG" id="sliu:111361441"/>
<dbReference type="Pfam" id="PF00076">
    <property type="entry name" value="RRM_1"/>
    <property type="match status" value="1"/>
</dbReference>
<feature type="region of interest" description="Disordered" evidence="4">
    <location>
        <begin position="1235"/>
        <end position="1259"/>
    </location>
</feature>
<dbReference type="InterPro" id="IPR012677">
    <property type="entry name" value="Nucleotide-bd_a/b_plait_sf"/>
</dbReference>
<evidence type="ECO:0000313" key="6">
    <source>
        <dbReference type="Proteomes" id="UP000301870"/>
    </source>
</evidence>
<organism evidence="6 7">
    <name type="scientific">Spodoptera litura</name>
    <name type="common">Asian cotton leafworm</name>
    <dbReference type="NCBI Taxonomy" id="69820"/>
    <lineage>
        <taxon>Eukaryota</taxon>
        <taxon>Metazoa</taxon>
        <taxon>Ecdysozoa</taxon>
        <taxon>Arthropoda</taxon>
        <taxon>Hexapoda</taxon>
        <taxon>Insecta</taxon>
        <taxon>Pterygota</taxon>
        <taxon>Neoptera</taxon>
        <taxon>Endopterygota</taxon>
        <taxon>Lepidoptera</taxon>
        <taxon>Glossata</taxon>
        <taxon>Ditrysia</taxon>
        <taxon>Noctuoidea</taxon>
        <taxon>Noctuidae</taxon>
        <taxon>Amphipyrinae</taxon>
        <taxon>Spodoptera</taxon>
    </lineage>
</organism>
<accession>A0A9J7ES45</accession>
<feature type="compositionally biased region" description="Low complexity" evidence="4">
    <location>
        <begin position="118"/>
        <end position="129"/>
    </location>
</feature>
<dbReference type="Pfam" id="PF16012">
    <property type="entry name" value="DUF4780"/>
    <property type="match status" value="4"/>
</dbReference>
<feature type="compositionally biased region" description="Basic and acidic residues" evidence="4">
    <location>
        <begin position="132"/>
        <end position="164"/>
    </location>
</feature>
<dbReference type="InterPro" id="IPR035979">
    <property type="entry name" value="RBD_domain_sf"/>
</dbReference>
<feature type="domain" description="RRM" evidence="5">
    <location>
        <begin position="43"/>
        <end position="115"/>
    </location>
</feature>
<evidence type="ECO:0000259" key="5">
    <source>
        <dbReference type="PROSITE" id="PS50102"/>
    </source>
</evidence>
<dbReference type="SUPFAM" id="SSF54928">
    <property type="entry name" value="RNA-binding domain, RBD"/>
    <property type="match status" value="1"/>
</dbReference>
<dbReference type="GeneID" id="111361441"/>
<proteinExistence type="predicted"/>
<dbReference type="OrthoDB" id="10023235at2759"/>
<keyword evidence="1" id="KW-0677">Repeat</keyword>
<evidence type="ECO:0000313" key="7">
    <source>
        <dbReference type="RefSeq" id="XP_022833595.1"/>
    </source>
</evidence>
<dbReference type="PANTHER" id="PTHR24012">
    <property type="entry name" value="RNA BINDING PROTEIN"/>
    <property type="match status" value="1"/>
</dbReference>